<feature type="transmembrane region" description="Helical" evidence="5">
    <location>
        <begin position="59"/>
        <end position="81"/>
    </location>
</feature>
<evidence type="ECO:0000256" key="4">
    <source>
        <dbReference type="ARBA" id="ARBA00023136"/>
    </source>
</evidence>
<dbReference type="RefSeq" id="WP_100338636.1">
    <property type="nucleotide sequence ID" value="NZ_PGFA01000004.1"/>
</dbReference>
<organism evidence="6 7">
    <name type="scientific">Hymenobacter chitinivorans DSM 11115</name>
    <dbReference type="NCBI Taxonomy" id="1121954"/>
    <lineage>
        <taxon>Bacteria</taxon>
        <taxon>Pseudomonadati</taxon>
        <taxon>Bacteroidota</taxon>
        <taxon>Cytophagia</taxon>
        <taxon>Cytophagales</taxon>
        <taxon>Hymenobacteraceae</taxon>
        <taxon>Hymenobacter</taxon>
    </lineage>
</organism>
<evidence type="ECO:0000256" key="5">
    <source>
        <dbReference type="SAM" id="Phobius"/>
    </source>
</evidence>
<feature type="transmembrane region" description="Helical" evidence="5">
    <location>
        <begin position="29"/>
        <end position="52"/>
    </location>
</feature>
<dbReference type="OrthoDB" id="9799585at2"/>
<proteinExistence type="predicted"/>
<gene>
    <name evidence="6" type="ORF">CLV45_4416</name>
</gene>
<evidence type="ECO:0000313" key="7">
    <source>
        <dbReference type="Proteomes" id="UP000228535"/>
    </source>
</evidence>
<dbReference type="EMBL" id="PGFA01000004">
    <property type="protein sequence ID" value="PJJ48706.1"/>
    <property type="molecule type" value="Genomic_DNA"/>
</dbReference>
<dbReference type="AlphaFoldDB" id="A0A2M9ASP2"/>
<name>A0A2M9ASP2_9BACT</name>
<dbReference type="Proteomes" id="UP000228535">
    <property type="component" value="Unassembled WGS sequence"/>
</dbReference>
<reference evidence="6 7" key="1">
    <citation type="submission" date="2017-11" db="EMBL/GenBank/DDBJ databases">
        <title>Genomic Encyclopedia of Archaeal and Bacterial Type Strains, Phase II (KMG-II): From Individual Species to Whole Genera.</title>
        <authorList>
            <person name="Goeker M."/>
        </authorList>
    </citation>
    <scope>NUCLEOTIDE SEQUENCE [LARGE SCALE GENOMIC DNA]</scope>
    <source>
        <strain evidence="6 7">DSM 11115</strain>
    </source>
</reference>
<comment type="subcellular location">
    <subcellularLocation>
        <location evidence="1">Membrane</location>
        <topology evidence="1">Multi-pass membrane protein</topology>
    </subcellularLocation>
</comment>
<accession>A0A2M9ASP2</accession>
<evidence type="ECO:0000256" key="2">
    <source>
        <dbReference type="ARBA" id="ARBA00022692"/>
    </source>
</evidence>
<evidence type="ECO:0000256" key="3">
    <source>
        <dbReference type="ARBA" id="ARBA00022989"/>
    </source>
</evidence>
<dbReference type="Pfam" id="PF02674">
    <property type="entry name" value="Colicin_V"/>
    <property type="match status" value="1"/>
</dbReference>
<sequence length="173" mass="17939">MSGFDILLLIPLAVGAVKGFRRGLVLEAASLLAFVLGIIGGLALLSDAIPLVRHYVGEAFGLLPIVAFLLVFVLITWGVHLAGGLVKTAVHLTPLGMLDNVLGGAAGALKWVLGISLLLHGIGFAGLKLLSPAVVADSQVLPVVEQATPFALEIVGFVMPFATTLLEQLRGVF</sequence>
<comment type="caution">
    <text evidence="6">The sequence shown here is derived from an EMBL/GenBank/DDBJ whole genome shotgun (WGS) entry which is preliminary data.</text>
</comment>
<dbReference type="InterPro" id="IPR003825">
    <property type="entry name" value="Colicin-V_CvpA"/>
</dbReference>
<dbReference type="GO" id="GO:0009403">
    <property type="term" value="P:toxin biosynthetic process"/>
    <property type="evidence" value="ECO:0007669"/>
    <property type="project" value="InterPro"/>
</dbReference>
<evidence type="ECO:0000313" key="6">
    <source>
        <dbReference type="EMBL" id="PJJ48706.1"/>
    </source>
</evidence>
<dbReference type="GO" id="GO:0016020">
    <property type="term" value="C:membrane"/>
    <property type="evidence" value="ECO:0007669"/>
    <property type="project" value="UniProtKB-SubCell"/>
</dbReference>
<feature type="transmembrane region" description="Helical" evidence="5">
    <location>
        <begin position="101"/>
        <end position="122"/>
    </location>
</feature>
<keyword evidence="7" id="KW-1185">Reference proteome</keyword>
<protein>
    <submittedName>
        <fullName evidence="6">Membrane protein required for colicin V production</fullName>
    </submittedName>
</protein>
<keyword evidence="4 5" id="KW-0472">Membrane</keyword>
<keyword evidence="3 5" id="KW-1133">Transmembrane helix</keyword>
<evidence type="ECO:0000256" key="1">
    <source>
        <dbReference type="ARBA" id="ARBA00004141"/>
    </source>
</evidence>
<keyword evidence="2 5" id="KW-0812">Transmembrane</keyword>